<dbReference type="RefSeq" id="WP_380673843.1">
    <property type="nucleotide sequence ID" value="NZ_CP173186.1"/>
</dbReference>
<dbReference type="InterPro" id="IPR039458">
    <property type="entry name" value="FimA-like"/>
</dbReference>
<evidence type="ECO:0000256" key="2">
    <source>
        <dbReference type="ARBA" id="ARBA00006671"/>
    </source>
</evidence>
<feature type="chain" id="PRO_5046790753" evidence="5">
    <location>
        <begin position="23"/>
        <end position="179"/>
    </location>
</feature>
<reference evidence="6 7" key="1">
    <citation type="submission" date="2024-09" db="EMBL/GenBank/DDBJ databases">
        <authorList>
            <person name="Sun Q."/>
            <person name="Mori K."/>
        </authorList>
    </citation>
    <scope>NUCLEOTIDE SEQUENCE [LARGE SCALE GENOMIC DNA]</scope>
    <source>
        <strain evidence="6 7">CCM 8626</strain>
    </source>
</reference>
<evidence type="ECO:0000256" key="3">
    <source>
        <dbReference type="ARBA" id="ARBA00022729"/>
    </source>
</evidence>
<sequence>MHKLAISTGIILSLASMNFAQADATGTVNFQGKLYETTCDVSVEEQGADAIVTLPTVGIEQLSSAGMIAGRTEFNMKLSDCPWVTARGPVTAFFEAGPTVDLVTGRLKNASGTAGNVDLIIYYGGGTVQSKAGTQPKMHYTFSGNPTTVTLPYAVAYYAKAPTTAGTVRSSVVYSISYR</sequence>
<protein>
    <submittedName>
        <fullName evidence="6">Fimbrial protein</fullName>
    </submittedName>
</protein>
<dbReference type="InterPro" id="IPR050263">
    <property type="entry name" value="Bact_Fimbrial_Adh_Pro"/>
</dbReference>
<dbReference type="PANTHER" id="PTHR33420">
    <property type="entry name" value="FIMBRIAL SUBUNIT ELFA-RELATED"/>
    <property type="match status" value="1"/>
</dbReference>
<feature type="signal peptide" evidence="5">
    <location>
        <begin position="1"/>
        <end position="22"/>
    </location>
</feature>
<dbReference type="InterPro" id="IPR008966">
    <property type="entry name" value="Adhesion_dom_sf"/>
</dbReference>
<dbReference type="Proteomes" id="UP001589792">
    <property type="component" value="Unassembled WGS sequence"/>
</dbReference>
<evidence type="ECO:0000256" key="1">
    <source>
        <dbReference type="ARBA" id="ARBA00004561"/>
    </source>
</evidence>
<comment type="similarity">
    <text evidence="2">Belongs to the fimbrial protein family.</text>
</comment>
<comment type="caution">
    <text evidence="6">The sequence shown here is derived from an EMBL/GenBank/DDBJ whole genome shotgun (WGS) entry which is preliminary data.</text>
</comment>
<keyword evidence="4" id="KW-0281">Fimbrium</keyword>
<comment type="subcellular location">
    <subcellularLocation>
        <location evidence="1">Fimbrium</location>
    </subcellularLocation>
</comment>
<dbReference type="Gene3D" id="2.60.40.1090">
    <property type="entry name" value="Fimbrial-type adhesion domain"/>
    <property type="match status" value="1"/>
</dbReference>
<evidence type="ECO:0000313" key="6">
    <source>
        <dbReference type="EMBL" id="MFC0226150.1"/>
    </source>
</evidence>
<dbReference type="Pfam" id="PF16970">
    <property type="entry name" value="FimA"/>
    <property type="match status" value="1"/>
</dbReference>
<accession>A0ABV6EAV5</accession>
<dbReference type="PANTHER" id="PTHR33420:SF3">
    <property type="entry name" value="FIMBRIAL SUBUNIT ELFA"/>
    <property type="match status" value="1"/>
</dbReference>
<dbReference type="SUPFAM" id="SSF49401">
    <property type="entry name" value="Bacterial adhesins"/>
    <property type="match status" value="1"/>
</dbReference>
<proteinExistence type="inferred from homology"/>
<gene>
    <name evidence="6" type="ORF">ACFFJ3_06485</name>
</gene>
<organism evidence="6 7">
    <name type="scientific">Serratia aquatilis</name>
    <dbReference type="NCBI Taxonomy" id="1737515"/>
    <lineage>
        <taxon>Bacteria</taxon>
        <taxon>Pseudomonadati</taxon>
        <taxon>Pseudomonadota</taxon>
        <taxon>Gammaproteobacteria</taxon>
        <taxon>Enterobacterales</taxon>
        <taxon>Yersiniaceae</taxon>
        <taxon>Serratia</taxon>
    </lineage>
</organism>
<dbReference type="InterPro" id="IPR036937">
    <property type="entry name" value="Adhesion_dom_fimbrial_sf"/>
</dbReference>
<name>A0ABV6EAV5_9GAMM</name>
<evidence type="ECO:0000256" key="5">
    <source>
        <dbReference type="SAM" id="SignalP"/>
    </source>
</evidence>
<dbReference type="EMBL" id="JBHLXG010000004">
    <property type="protein sequence ID" value="MFC0226150.1"/>
    <property type="molecule type" value="Genomic_DNA"/>
</dbReference>
<evidence type="ECO:0000313" key="7">
    <source>
        <dbReference type="Proteomes" id="UP001589792"/>
    </source>
</evidence>
<keyword evidence="7" id="KW-1185">Reference proteome</keyword>
<evidence type="ECO:0000256" key="4">
    <source>
        <dbReference type="ARBA" id="ARBA00023263"/>
    </source>
</evidence>
<keyword evidence="3 5" id="KW-0732">Signal</keyword>